<feature type="signal peptide" evidence="1">
    <location>
        <begin position="1"/>
        <end position="23"/>
    </location>
</feature>
<evidence type="ECO:0000313" key="3">
    <source>
        <dbReference type="Proteomes" id="UP001307889"/>
    </source>
</evidence>
<name>A0ABN7B0D6_9HEMI</name>
<evidence type="ECO:0000313" key="2">
    <source>
        <dbReference type="EMBL" id="BES96187.1"/>
    </source>
</evidence>
<feature type="chain" id="PRO_5046254917" description="Secreted protein" evidence="1">
    <location>
        <begin position="24"/>
        <end position="66"/>
    </location>
</feature>
<keyword evidence="1" id="KW-0732">Signal</keyword>
<proteinExistence type="predicted"/>
<dbReference type="Proteomes" id="UP001307889">
    <property type="component" value="Chromosome 7"/>
</dbReference>
<evidence type="ECO:0000256" key="1">
    <source>
        <dbReference type="SAM" id="SignalP"/>
    </source>
</evidence>
<organism evidence="2 3">
    <name type="scientific">Nesidiocoris tenuis</name>
    <dbReference type="NCBI Taxonomy" id="355587"/>
    <lineage>
        <taxon>Eukaryota</taxon>
        <taxon>Metazoa</taxon>
        <taxon>Ecdysozoa</taxon>
        <taxon>Arthropoda</taxon>
        <taxon>Hexapoda</taxon>
        <taxon>Insecta</taxon>
        <taxon>Pterygota</taxon>
        <taxon>Neoptera</taxon>
        <taxon>Paraneoptera</taxon>
        <taxon>Hemiptera</taxon>
        <taxon>Heteroptera</taxon>
        <taxon>Panheteroptera</taxon>
        <taxon>Cimicomorpha</taxon>
        <taxon>Miridae</taxon>
        <taxon>Dicyphina</taxon>
        <taxon>Nesidiocoris</taxon>
    </lineage>
</organism>
<keyword evidence="3" id="KW-1185">Reference proteome</keyword>
<accession>A0ABN7B0D6</accession>
<gene>
    <name evidence="2" type="ORF">NTJ_08996</name>
</gene>
<sequence length="66" mass="7414">MGLKCFMLSLVILSVSYLRLIRSFMSAPSMPSNPPSRNSIRTPLLHTLNHQKAHQHSSIVENQLLA</sequence>
<protein>
    <recommendedName>
        <fullName evidence="4">Secreted protein</fullName>
    </recommendedName>
</protein>
<dbReference type="EMBL" id="AP028915">
    <property type="protein sequence ID" value="BES96187.1"/>
    <property type="molecule type" value="Genomic_DNA"/>
</dbReference>
<evidence type="ECO:0008006" key="4">
    <source>
        <dbReference type="Google" id="ProtNLM"/>
    </source>
</evidence>
<reference evidence="2 3" key="1">
    <citation type="submission" date="2023-09" db="EMBL/GenBank/DDBJ databases">
        <title>Nesidiocoris tenuis whole genome shotgun sequence.</title>
        <authorList>
            <person name="Shibata T."/>
            <person name="Shimoda M."/>
            <person name="Kobayashi T."/>
            <person name="Uehara T."/>
        </authorList>
    </citation>
    <scope>NUCLEOTIDE SEQUENCE [LARGE SCALE GENOMIC DNA]</scope>
    <source>
        <strain evidence="2 3">Japan</strain>
    </source>
</reference>